<evidence type="ECO:0000256" key="1">
    <source>
        <dbReference type="ARBA" id="ARBA00004651"/>
    </source>
</evidence>
<sequence length="374" mass="42836">MIVYKYFLKTALRHKMIILSYAVIFFMLSIINGIDTENKEITFDETKLDIAIVDDSNTDLSRGLKNYLDENNNIVNLKNDIKEIKEQIFLQQIDAAIIIPSDFEENVKGKQKSLEVIKDDRKISSIQIENEINKYLIFANASKVSGEFKTETINNALKENINVEILEKSSDVNNSANIWFKYYFNFTAYIITAIYIAVMGLIMTEFKDEKLENRTKISSKKFLNYNKEMYLGQITLGVIITGLFVIGSIVLKGQHLEEVNFTKYIVNVSIFSFAILCLTFLINNLTKSRFIINGLSTVLSLGTAFISGVMVPVEYLSEKVITIAKFFPTYYYIKINNMDISSLSDIRYELIIQILFGVAFLLLGVYFSKVKQKA</sequence>
<dbReference type="Pfam" id="PF12698">
    <property type="entry name" value="ABC2_membrane_3"/>
    <property type="match status" value="1"/>
</dbReference>
<accession>A0A845QVD6</accession>
<dbReference type="AlphaFoldDB" id="A0A845QVD6"/>
<comment type="caution">
    <text evidence="8">The sequence shown here is derived from an EMBL/GenBank/DDBJ whole genome shotgun (WGS) entry which is preliminary data.</text>
</comment>
<dbReference type="OrthoDB" id="9774039at2"/>
<dbReference type="PANTHER" id="PTHR30294:SF29">
    <property type="entry name" value="MULTIDRUG ABC TRANSPORTER PERMEASE YBHS-RELATED"/>
    <property type="match status" value="1"/>
</dbReference>
<dbReference type="GO" id="GO:0140359">
    <property type="term" value="F:ABC-type transporter activity"/>
    <property type="evidence" value="ECO:0007669"/>
    <property type="project" value="InterPro"/>
</dbReference>
<feature type="domain" description="ABC-2 type transporter transmembrane" evidence="7">
    <location>
        <begin position="16"/>
        <end position="366"/>
    </location>
</feature>
<gene>
    <name evidence="8" type="ORF">D3Z33_04915</name>
</gene>
<comment type="subcellular location">
    <subcellularLocation>
        <location evidence="1">Cell membrane</location>
        <topology evidence="1">Multi-pass membrane protein</topology>
    </subcellularLocation>
</comment>
<proteinExistence type="predicted"/>
<keyword evidence="2" id="KW-1003">Cell membrane</keyword>
<feature type="transmembrane region" description="Helical" evidence="6">
    <location>
        <begin position="350"/>
        <end position="368"/>
    </location>
</feature>
<dbReference type="Proteomes" id="UP000467132">
    <property type="component" value="Unassembled WGS sequence"/>
</dbReference>
<dbReference type="InterPro" id="IPR013525">
    <property type="entry name" value="ABC2_TM"/>
</dbReference>
<evidence type="ECO:0000256" key="5">
    <source>
        <dbReference type="ARBA" id="ARBA00023136"/>
    </source>
</evidence>
<keyword evidence="3 6" id="KW-0812">Transmembrane</keyword>
<dbReference type="EMBL" id="QXXA01000005">
    <property type="protein sequence ID" value="NBI06201.1"/>
    <property type="molecule type" value="Genomic_DNA"/>
</dbReference>
<reference evidence="8 9" key="1">
    <citation type="submission" date="2018-08" db="EMBL/GenBank/DDBJ databases">
        <title>Murine metabolic-syndrome-specific gut microbial biobank.</title>
        <authorList>
            <person name="Liu C."/>
        </authorList>
    </citation>
    <scope>NUCLEOTIDE SEQUENCE [LARGE SCALE GENOMIC DNA]</scope>
    <source>
        <strain evidence="8 9">583</strain>
    </source>
</reference>
<evidence type="ECO:0000313" key="9">
    <source>
        <dbReference type="Proteomes" id="UP000467132"/>
    </source>
</evidence>
<dbReference type="InterPro" id="IPR051449">
    <property type="entry name" value="ABC-2_transporter_component"/>
</dbReference>
<dbReference type="Gene3D" id="3.40.1710.10">
    <property type="entry name" value="abc type-2 transporter like domain"/>
    <property type="match status" value="1"/>
</dbReference>
<feature type="transmembrane region" description="Helical" evidence="6">
    <location>
        <begin position="264"/>
        <end position="283"/>
    </location>
</feature>
<dbReference type="GO" id="GO:0005886">
    <property type="term" value="C:plasma membrane"/>
    <property type="evidence" value="ECO:0007669"/>
    <property type="project" value="UniProtKB-SubCell"/>
</dbReference>
<keyword evidence="4 6" id="KW-1133">Transmembrane helix</keyword>
<dbReference type="PANTHER" id="PTHR30294">
    <property type="entry name" value="MEMBRANE COMPONENT OF ABC TRANSPORTER YHHJ-RELATED"/>
    <property type="match status" value="1"/>
</dbReference>
<evidence type="ECO:0000256" key="3">
    <source>
        <dbReference type="ARBA" id="ARBA00022692"/>
    </source>
</evidence>
<feature type="transmembrane region" description="Helical" evidence="6">
    <location>
        <begin position="182"/>
        <end position="204"/>
    </location>
</feature>
<evidence type="ECO:0000259" key="7">
    <source>
        <dbReference type="Pfam" id="PF12698"/>
    </source>
</evidence>
<name>A0A845QVD6_9CLOT</name>
<keyword evidence="5 6" id="KW-0472">Membrane</keyword>
<dbReference type="RefSeq" id="WP_160196684.1">
    <property type="nucleotide sequence ID" value="NZ_QXXA01000005.1"/>
</dbReference>
<organism evidence="8 9">
    <name type="scientific">Senegalia massiliensis</name>
    <dbReference type="NCBI Taxonomy" id="1720316"/>
    <lineage>
        <taxon>Bacteria</taxon>
        <taxon>Bacillati</taxon>
        <taxon>Bacillota</taxon>
        <taxon>Clostridia</taxon>
        <taxon>Eubacteriales</taxon>
        <taxon>Clostridiaceae</taxon>
        <taxon>Senegalia</taxon>
    </lineage>
</organism>
<evidence type="ECO:0000256" key="6">
    <source>
        <dbReference type="SAM" id="Phobius"/>
    </source>
</evidence>
<feature type="transmembrane region" description="Helical" evidence="6">
    <location>
        <begin position="230"/>
        <end position="252"/>
    </location>
</feature>
<evidence type="ECO:0000256" key="4">
    <source>
        <dbReference type="ARBA" id="ARBA00022989"/>
    </source>
</evidence>
<keyword evidence="9" id="KW-1185">Reference proteome</keyword>
<protein>
    <submittedName>
        <fullName evidence="8">ABC transporter permease</fullName>
    </submittedName>
</protein>
<evidence type="ECO:0000313" key="8">
    <source>
        <dbReference type="EMBL" id="NBI06201.1"/>
    </source>
</evidence>
<evidence type="ECO:0000256" key="2">
    <source>
        <dbReference type="ARBA" id="ARBA00022475"/>
    </source>
</evidence>
<feature type="transmembrane region" description="Helical" evidence="6">
    <location>
        <begin position="290"/>
        <end position="311"/>
    </location>
</feature>